<dbReference type="EMBL" id="BPQP01000092">
    <property type="protein sequence ID" value="GJD97571.1"/>
    <property type="molecule type" value="Genomic_DNA"/>
</dbReference>
<accession>A0ABQ4S3E7</accession>
<protein>
    <submittedName>
        <fullName evidence="2">Uncharacterized protein</fullName>
    </submittedName>
</protein>
<reference evidence="2" key="2">
    <citation type="submission" date="2021-08" db="EMBL/GenBank/DDBJ databases">
        <authorList>
            <person name="Tani A."/>
            <person name="Ola A."/>
            <person name="Ogura Y."/>
            <person name="Katsura K."/>
            <person name="Hayashi T."/>
        </authorList>
    </citation>
    <scope>NUCLEOTIDE SEQUENCE</scope>
    <source>
        <strain evidence="2">DSM 19015</strain>
    </source>
</reference>
<feature type="chain" id="PRO_5047126240" evidence="1">
    <location>
        <begin position="30"/>
        <end position="137"/>
    </location>
</feature>
<comment type="caution">
    <text evidence="2">The sequence shown here is derived from an EMBL/GenBank/DDBJ whole genome shotgun (WGS) entry which is preliminary data.</text>
</comment>
<evidence type="ECO:0000313" key="2">
    <source>
        <dbReference type="EMBL" id="GJD97571.1"/>
    </source>
</evidence>
<name>A0ABQ4S3E7_9HYPH</name>
<dbReference type="Proteomes" id="UP001055125">
    <property type="component" value="Unassembled WGS sequence"/>
</dbReference>
<gene>
    <name evidence="2" type="ORF">OCOJLMKI_4803</name>
</gene>
<keyword evidence="1" id="KW-0732">Signal</keyword>
<proteinExistence type="predicted"/>
<sequence length="137" mass="14506">MTRMPLIQWVFRTTLAAVALLSTSAIVHAQGHSHAAANGGQIKDIGPYEAELVVKGSDLMLYIVDGQEKKVDTSKFSATAVVLAKGNEQKTVELTPSGDNRLSGKMDFSVDGKVRATVTLKSPSGDAGKGRYSVDAK</sequence>
<evidence type="ECO:0000313" key="3">
    <source>
        <dbReference type="Proteomes" id="UP001055125"/>
    </source>
</evidence>
<reference evidence="2" key="1">
    <citation type="journal article" date="2021" name="Front. Microbiol.">
        <title>Comprehensive Comparative Genomics and Phenotyping of Methylobacterium Species.</title>
        <authorList>
            <person name="Alessa O."/>
            <person name="Ogura Y."/>
            <person name="Fujitani Y."/>
            <person name="Takami H."/>
            <person name="Hayashi T."/>
            <person name="Sahin N."/>
            <person name="Tani A."/>
        </authorList>
    </citation>
    <scope>NUCLEOTIDE SEQUENCE</scope>
    <source>
        <strain evidence="2">DSM 19015</strain>
    </source>
</reference>
<evidence type="ECO:0000256" key="1">
    <source>
        <dbReference type="SAM" id="SignalP"/>
    </source>
</evidence>
<keyword evidence="3" id="KW-1185">Reference proteome</keyword>
<feature type="signal peptide" evidence="1">
    <location>
        <begin position="1"/>
        <end position="29"/>
    </location>
</feature>
<organism evidence="2 3">
    <name type="scientific">Methylobacterium iners</name>
    <dbReference type="NCBI Taxonomy" id="418707"/>
    <lineage>
        <taxon>Bacteria</taxon>
        <taxon>Pseudomonadati</taxon>
        <taxon>Pseudomonadota</taxon>
        <taxon>Alphaproteobacteria</taxon>
        <taxon>Hyphomicrobiales</taxon>
        <taxon>Methylobacteriaceae</taxon>
        <taxon>Methylobacterium</taxon>
    </lineage>
</organism>